<proteinExistence type="predicted"/>
<reference evidence="1" key="1">
    <citation type="submission" date="2025-08" db="UniProtKB">
        <authorList>
            <consortium name="Ensembl"/>
        </authorList>
    </citation>
    <scope>IDENTIFICATION</scope>
</reference>
<dbReference type="AlphaFoldDB" id="A0A8C6Y8A9"/>
<sequence>SRLQSQPLDPQQSESSYILPGLPAQDDYYLLKWLRGKKDIFKSWSWKGLLRTSSPTPHPRQESFYRLGHPFFSRLAFP</sequence>
<accession>A0A8C6Y8A9</accession>
<reference evidence="1" key="2">
    <citation type="submission" date="2025-09" db="UniProtKB">
        <authorList>
            <consortium name="Ensembl"/>
        </authorList>
    </citation>
    <scope>IDENTIFICATION</scope>
</reference>
<keyword evidence="2" id="KW-1185">Reference proteome</keyword>
<evidence type="ECO:0000313" key="1">
    <source>
        <dbReference type="Ensembl" id="ENSNNAP00000025863.1"/>
    </source>
</evidence>
<name>A0A8C6Y8A9_NAJNA</name>
<evidence type="ECO:0000313" key="2">
    <source>
        <dbReference type="Proteomes" id="UP000694559"/>
    </source>
</evidence>
<organism evidence="1 2">
    <name type="scientific">Naja naja</name>
    <name type="common">Indian cobra</name>
    <dbReference type="NCBI Taxonomy" id="35670"/>
    <lineage>
        <taxon>Eukaryota</taxon>
        <taxon>Metazoa</taxon>
        <taxon>Chordata</taxon>
        <taxon>Craniata</taxon>
        <taxon>Vertebrata</taxon>
        <taxon>Euteleostomi</taxon>
        <taxon>Lepidosauria</taxon>
        <taxon>Squamata</taxon>
        <taxon>Bifurcata</taxon>
        <taxon>Unidentata</taxon>
        <taxon>Episquamata</taxon>
        <taxon>Toxicofera</taxon>
        <taxon>Serpentes</taxon>
        <taxon>Colubroidea</taxon>
        <taxon>Elapidae</taxon>
        <taxon>Elapinae</taxon>
        <taxon>Naja</taxon>
    </lineage>
</organism>
<dbReference type="Ensembl" id="ENSNNAT00000027114.1">
    <property type="protein sequence ID" value="ENSNNAP00000025863.1"/>
    <property type="gene ID" value="ENSNNAG00000016863.1"/>
</dbReference>
<dbReference type="Proteomes" id="UP000694559">
    <property type="component" value="Unplaced"/>
</dbReference>
<dbReference type="OrthoDB" id="1434354at2759"/>
<protein>
    <submittedName>
        <fullName evidence="1">Uncharacterized protein</fullName>
    </submittedName>
</protein>